<dbReference type="GO" id="GO:0016015">
    <property type="term" value="F:morphogen activity"/>
    <property type="evidence" value="ECO:0007669"/>
    <property type="project" value="UniProtKB-KW"/>
</dbReference>
<evidence type="ECO:0000256" key="11">
    <source>
        <dbReference type="ARBA" id="ARBA00022729"/>
    </source>
</evidence>
<dbReference type="OrthoDB" id="5212at2759"/>
<keyword evidence="5 24" id="KW-1003">Cell membrane</keyword>
<dbReference type="InterPro" id="IPR006141">
    <property type="entry name" value="Intein_N"/>
</dbReference>
<comment type="function">
    <molecule>Protein hedgehog N-product</molecule>
    <text evidence="24">The dually lipidated hedgehog protein N-product is a morphogen which is essential for a variety of patterning events during development.</text>
</comment>
<feature type="binding site" evidence="23">
    <location>
        <position position="139"/>
    </location>
    <ligand>
        <name>Ca(2+)</name>
        <dbReference type="ChEBI" id="CHEBI:29108"/>
        <label>2</label>
    </ligand>
</feature>
<feature type="binding site" evidence="23">
    <location>
        <position position="155"/>
    </location>
    <ligand>
        <name>Zn(2+)</name>
        <dbReference type="ChEBI" id="CHEBI:29105"/>
    </ligand>
</feature>
<dbReference type="Pfam" id="PF01085">
    <property type="entry name" value="HH_signal"/>
    <property type="match status" value="1"/>
</dbReference>
<comment type="subcellular location">
    <molecule>Protein hedgehog N-product</molecule>
    <subcellularLocation>
        <location evidence="24">Cell membrane</location>
        <topology evidence="24">Lipid-anchor</topology>
    </subcellularLocation>
</comment>
<dbReference type="CDD" id="cd00081">
    <property type="entry name" value="Hint"/>
    <property type="match status" value="1"/>
</dbReference>
<evidence type="ECO:0000256" key="21">
    <source>
        <dbReference type="ARBA" id="ARBA00048589"/>
    </source>
</evidence>
<accession>A0A9N9WUJ5</accession>
<evidence type="ECO:0000256" key="7">
    <source>
        <dbReference type="ARBA" id="ARBA00022670"/>
    </source>
</evidence>
<dbReference type="GO" id="GO:0007267">
    <property type="term" value="P:cell-cell signaling"/>
    <property type="evidence" value="ECO:0007669"/>
    <property type="project" value="InterPro"/>
</dbReference>
<feature type="binding site" evidence="23">
    <location>
        <position position="133"/>
    </location>
    <ligand>
        <name>Ca(2+)</name>
        <dbReference type="ChEBI" id="CHEBI:29108"/>
        <label>1</label>
    </ligand>
</feature>
<dbReference type="InterPro" id="IPR001657">
    <property type="entry name" value="Hedgehog"/>
</dbReference>
<dbReference type="SUPFAM" id="SSF55166">
    <property type="entry name" value="Hedgehog/DD-peptidase"/>
    <property type="match status" value="1"/>
</dbReference>
<feature type="binding site" evidence="23">
    <location>
        <position position="190"/>
    </location>
    <ligand>
        <name>Zn(2+)</name>
        <dbReference type="ChEBI" id="CHEBI:29105"/>
    </ligand>
</feature>
<dbReference type="PRINTS" id="PR00632">
    <property type="entry name" value="SONICHHOG"/>
</dbReference>
<dbReference type="AlphaFoldDB" id="A0A9N9WUJ5"/>
<evidence type="ECO:0000256" key="16">
    <source>
        <dbReference type="ARBA" id="ARBA00023139"/>
    </source>
</evidence>
<keyword evidence="13 24" id="KW-0068">Autocatalytic cleavage</keyword>
<evidence type="ECO:0000256" key="8">
    <source>
        <dbReference type="ARBA" id="ARBA00022679"/>
    </source>
</evidence>
<keyword evidence="19" id="KW-0504">Morphogen</keyword>
<protein>
    <recommendedName>
        <fullName evidence="24">Hedgehog protein</fullName>
    </recommendedName>
</protein>
<keyword evidence="14 23" id="KW-0106">Calcium</keyword>
<feature type="binding site" evidence="23">
    <location>
        <position position="148"/>
    </location>
    <ligand>
        <name>Zn(2+)</name>
        <dbReference type="ChEBI" id="CHEBI:29105"/>
    </ligand>
</feature>
<comment type="function">
    <text evidence="20">The C-terminal part of the hedgehog protein precursor displays an autoproteolysis activity that results in the cleavage of the full-length protein into two parts (N-product and C-product). In addition, the C-terminal part displays a cholesterol transferase activity that results by the covalent attachment of a cholesterol moiety to the C-terminal of the newly generated N-product. Once cleaved, the C-product has no signaling activity and diffuses from the cell.</text>
</comment>
<dbReference type="GO" id="GO:0005113">
    <property type="term" value="F:patched binding"/>
    <property type="evidence" value="ECO:0007669"/>
    <property type="project" value="TreeGrafter"/>
</dbReference>
<sequence>MCNTKSLNPLVNLRIMKSIFLILILTVNSALTCSPIRGMGSRRSRKLTPLVFKQHVPNVLENTLGASGLHEGKISREDPRFKDLIPNYNKDIIFKDEEGTGADRLMTLRLKEKLNILAISVMNQWPSVKLRVTEGWDEDDFHSVDSLHYEGRAVDITTSDRDRTKYGMLARLAVEAGFDWVYYESRAHIHCSVKSDSSQASHSSGCFSLDSIVQTEKDGKKQISDLKIGDRVQSVNSNGETVFSEVIMFLDREVNQTREFVQIKTNGGATLRVTPAHLLLVWKPHTHETKYLFADQVEENDFLLVNVNNNLEPQRVTDVKAVLSKGFIAPLTREGTVVVNSVAASCYALVDSQSLAHISFMPFRTMKTIKNWFSNDNDVNSISSKQNGIHWYAKALYKVKDYLLPDHYLYYKRRK</sequence>
<evidence type="ECO:0000259" key="25">
    <source>
        <dbReference type="SMART" id="SM00306"/>
    </source>
</evidence>
<evidence type="ECO:0000256" key="1">
    <source>
        <dbReference type="ARBA" id="ARBA00004123"/>
    </source>
</evidence>
<dbReference type="GO" id="GO:0007224">
    <property type="term" value="P:smoothened signaling pathway"/>
    <property type="evidence" value="ECO:0007669"/>
    <property type="project" value="TreeGrafter"/>
</dbReference>
<dbReference type="Proteomes" id="UP001153620">
    <property type="component" value="Chromosome 3"/>
</dbReference>
<evidence type="ECO:0000256" key="10">
    <source>
        <dbReference type="ARBA" id="ARBA00022723"/>
    </source>
</evidence>
<feature type="domain" description="Hint" evidence="25">
    <location>
        <begin position="204"/>
        <end position="307"/>
    </location>
</feature>
<gene>
    <name evidence="26" type="ORF">CHIRRI_LOCUS12586</name>
</gene>
<keyword evidence="17" id="KW-0539">Nucleus</keyword>
<dbReference type="FunFam" id="2.170.16.10:FF:000001">
    <property type="entry name" value="Indian hedgehog"/>
    <property type="match status" value="1"/>
</dbReference>
<dbReference type="InterPro" id="IPR003587">
    <property type="entry name" value="Hint_dom_N"/>
</dbReference>
<evidence type="ECO:0000256" key="4">
    <source>
        <dbReference type="ARBA" id="ARBA00022473"/>
    </source>
</evidence>
<keyword evidence="6" id="KW-0963">Cytoplasm</keyword>
<dbReference type="GO" id="GO:0048731">
    <property type="term" value="P:system development"/>
    <property type="evidence" value="ECO:0007669"/>
    <property type="project" value="UniProtKB-ARBA"/>
</dbReference>
<comment type="function">
    <molecule>Protein hedgehog</molecule>
    <text evidence="24">The C-terminal part of the hedgehog protein precursor displays an autoproteolysis activity that results in the cleavage of the full-length protein into two parts (N-product and C-product). In addition, the C-terminal part displays a cholesterol transferase activity that results by the covalent attachment of a cholesterol moiety to the C-terminal of the newly generated N-product.</text>
</comment>
<evidence type="ECO:0000256" key="17">
    <source>
        <dbReference type="ARBA" id="ARBA00023242"/>
    </source>
</evidence>
<keyword evidence="23" id="KW-0862">Zinc</keyword>
<dbReference type="InterPro" id="IPR050387">
    <property type="entry name" value="Hedgehog_Signaling"/>
</dbReference>
<dbReference type="GO" id="GO:0005634">
    <property type="term" value="C:nucleus"/>
    <property type="evidence" value="ECO:0007669"/>
    <property type="project" value="UniProtKB-SubCell"/>
</dbReference>
<evidence type="ECO:0000256" key="19">
    <source>
        <dbReference type="ARBA" id="ARBA00023301"/>
    </source>
</evidence>
<dbReference type="GO" id="GO:0005789">
    <property type="term" value="C:endoplasmic reticulum membrane"/>
    <property type="evidence" value="ECO:0007669"/>
    <property type="project" value="UniProtKB-SubCell"/>
</dbReference>
<dbReference type="GO" id="GO:0009653">
    <property type="term" value="P:anatomical structure morphogenesis"/>
    <property type="evidence" value="ECO:0007669"/>
    <property type="project" value="UniProtKB-KW"/>
</dbReference>
<keyword evidence="24" id="KW-0256">Endoplasmic reticulum</keyword>
<dbReference type="GO" id="GO:0005509">
    <property type="term" value="F:calcium ion binding"/>
    <property type="evidence" value="ECO:0007669"/>
    <property type="project" value="TreeGrafter"/>
</dbReference>
<feature type="binding site" evidence="23">
    <location>
        <position position="103"/>
    </location>
    <ligand>
        <name>Ca(2+)</name>
        <dbReference type="ChEBI" id="CHEBI:29108"/>
        <label>1</label>
    </ligand>
</feature>
<dbReference type="PANTHER" id="PTHR11889">
    <property type="entry name" value="HEDGEHOG"/>
    <property type="match status" value="1"/>
</dbReference>
<evidence type="ECO:0000256" key="15">
    <source>
        <dbReference type="ARBA" id="ARBA00023136"/>
    </source>
</evidence>
<feature type="binding site" evidence="23">
    <location>
        <position position="134"/>
    </location>
    <ligand>
        <name>Ca(2+)</name>
        <dbReference type="ChEBI" id="CHEBI:29108"/>
        <label>2</label>
    </ligand>
</feature>
<evidence type="ECO:0000256" key="13">
    <source>
        <dbReference type="ARBA" id="ARBA00022813"/>
    </source>
</evidence>
<dbReference type="GO" id="GO:0000139">
    <property type="term" value="C:Golgi membrane"/>
    <property type="evidence" value="ECO:0007669"/>
    <property type="project" value="UniProtKB-SubCell"/>
</dbReference>
<comment type="subcellular location">
    <subcellularLocation>
        <location evidence="2">Cytoplasm</location>
    </subcellularLocation>
    <subcellularLocation>
        <location evidence="1">Nucleus</location>
    </subcellularLocation>
</comment>
<dbReference type="SUPFAM" id="SSF51294">
    <property type="entry name" value="Hedgehog/intein (Hint) domain"/>
    <property type="match status" value="1"/>
</dbReference>
<evidence type="ECO:0000256" key="5">
    <source>
        <dbReference type="ARBA" id="ARBA00022475"/>
    </source>
</evidence>
<evidence type="ECO:0000256" key="9">
    <source>
        <dbReference type="ARBA" id="ARBA00022716"/>
    </source>
</evidence>
<dbReference type="GO" id="GO:0008233">
    <property type="term" value="F:peptidase activity"/>
    <property type="evidence" value="ECO:0007669"/>
    <property type="project" value="UniProtKB-UniRule"/>
</dbReference>
<dbReference type="GO" id="GO:0016740">
    <property type="term" value="F:transferase activity"/>
    <property type="evidence" value="ECO:0007669"/>
    <property type="project" value="UniProtKB-KW"/>
</dbReference>
<keyword evidence="15 24" id="KW-0472">Membrane</keyword>
<dbReference type="GO" id="GO:0007367">
    <property type="term" value="P:segment polarity determination"/>
    <property type="evidence" value="ECO:0007669"/>
    <property type="project" value="UniProtKB-KW"/>
</dbReference>
<keyword evidence="24" id="KW-0333">Golgi apparatus</keyword>
<dbReference type="PIRSF" id="PIRSF009400">
    <property type="entry name" value="Peptidase_C46"/>
    <property type="match status" value="1"/>
</dbReference>
<evidence type="ECO:0000256" key="23">
    <source>
        <dbReference type="PIRSR" id="PIRSR009400-2"/>
    </source>
</evidence>
<keyword evidence="7 24" id="KW-0645">Protease</keyword>
<dbReference type="NCBIfam" id="TIGR01445">
    <property type="entry name" value="intein_Nterm"/>
    <property type="match status" value="1"/>
</dbReference>
<feature type="binding site" evidence="23">
    <location>
        <position position="98"/>
    </location>
    <ligand>
        <name>Ca(2+)</name>
        <dbReference type="ChEBI" id="CHEBI:29108"/>
        <label>2</label>
    </ligand>
</feature>
<comment type="subcellular location">
    <molecule>Sonic hedgehog protein</molecule>
    <subcellularLocation>
        <location evidence="24">Endoplasmic reticulum membrane</location>
    </subcellularLocation>
    <subcellularLocation>
        <location evidence="24">Golgi apparatus membrane</location>
    </subcellularLocation>
</comment>
<keyword evidence="9" id="KW-0709">Segmentation polarity protein</keyword>
<keyword evidence="10 23" id="KW-0479">Metal-binding</keyword>
<dbReference type="InterPro" id="IPR000320">
    <property type="entry name" value="Hedgehog_signalling_dom"/>
</dbReference>
<comment type="catalytic activity">
    <reaction evidence="21">
        <text>glycyl-L-cysteinyl-[protein] + cholesterol + H(+) = [protein]-C-terminal glycyl cholesterol ester + N-terminal L-cysteinyl-[protein]</text>
        <dbReference type="Rhea" id="RHEA:59504"/>
        <dbReference type="Rhea" id="RHEA-COMP:12707"/>
        <dbReference type="Rhea" id="RHEA-COMP:15369"/>
        <dbReference type="Rhea" id="RHEA-COMP:15374"/>
        <dbReference type="ChEBI" id="CHEBI:15378"/>
        <dbReference type="ChEBI" id="CHEBI:16113"/>
        <dbReference type="ChEBI" id="CHEBI:65250"/>
        <dbReference type="ChEBI" id="CHEBI:143135"/>
        <dbReference type="ChEBI" id="CHEBI:143140"/>
    </reaction>
    <physiologicalReaction direction="left-to-right" evidence="21">
        <dbReference type="Rhea" id="RHEA:59505"/>
    </physiologicalReaction>
</comment>
<evidence type="ECO:0000256" key="22">
    <source>
        <dbReference type="PIRSR" id="PIRSR009400-1"/>
    </source>
</evidence>
<feature type="binding site" evidence="23">
    <location>
        <position position="97"/>
    </location>
    <ligand>
        <name>Ca(2+)</name>
        <dbReference type="ChEBI" id="CHEBI:29108"/>
        <label>1</label>
    </ligand>
</feature>
<dbReference type="GO" id="GO:0005886">
    <property type="term" value="C:plasma membrane"/>
    <property type="evidence" value="ECO:0007669"/>
    <property type="project" value="UniProtKB-SubCell"/>
</dbReference>
<dbReference type="GO" id="GO:0005615">
    <property type="term" value="C:extracellular space"/>
    <property type="evidence" value="ECO:0007669"/>
    <property type="project" value="TreeGrafter"/>
</dbReference>
<evidence type="ECO:0000256" key="14">
    <source>
        <dbReference type="ARBA" id="ARBA00022837"/>
    </source>
</evidence>
<feature type="site" description="Essential for auto-cleavage" evidence="22">
    <location>
        <position position="277"/>
    </location>
</feature>
<evidence type="ECO:0000256" key="24">
    <source>
        <dbReference type="RuleBase" id="RU280812"/>
    </source>
</evidence>
<proteinExistence type="inferred from homology"/>
<dbReference type="EMBL" id="OU895879">
    <property type="protein sequence ID" value="CAG9809766.1"/>
    <property type="molecule type" value="Genomic_DNA"/>
</dbReference>
<name>A0A9N9WUJ5_9DIPT</name>
<dbReference type="PANTHER" id="PTHR11889:SF31">
    <property type="entry name" value="PROTEIN HEDGEHOG"/>
    <property type="match status" value="1"/>
</dbReference>
<keyword evidence="18" id="KW-0449">Lipoprotein</keyword>
<dbReference type="GO" id="GO:0001708">
    <property type="term" value="P:cell fate specification"/>
    <property type="evidence" value="ECO:0007669"/>
    <property type="project" value="TreeGrafter"/>
</dbReference>
<feature type="site" description="Involved in auto-cleavage" evidence="22">
    <location>
        <position position="274"/>
    </location>
</feature>
<keyword evidence="4 24" id="KW-0217">Developmental protein</keyword>
<evidence type="ECO:0000313" key="26">
    <source>
        <dbReference type="EMBL" id="CAG9809766.1"/>
    </source>
</evidence>
<evidence type="ECO:0000256" key="6">
    <source>
        <dbReference type="ARBA" id="ARBA00022490"/>
    </source>
</evidence>
<keyword evidence="12 24" id="KW-0378">Hydrolase</keyword>
<dbReference type="Pfam" id="PF01079">
    <property type="entry name" value="Hint"/>
    <property type="match status" value="1"/>
</dbReference>
<feature type="binding site" evidence="23">
    <location>
        <position position="137"/>
    </location>
    <ligand>
        <name>Ca(2+)</name>
        <dbReference type="ChEBI" id="CHEBI:29108"/>
        <label>2</label>
    </ligand>
</feature>
<organism evidence="26 27">
    <name type="scientific">Chironomus riparius</name>
    <dbReference type="NCBI Taxonomy" id="315576"/>
    <lineage>
        <taxon>Eukaryota</taxon>
        <taxon>Metazoa</taxon>
        <taxon>Ecdysozoa</taxon>
        <taxon>Arthropoda</taxon>
        <taxon>Hexapoda</taxon>
        <taxon>Insecta</taxon>
        <taxon>Pterygota</taxon>
        <taxon>Neoptera</taxon>
        <taxon>Endopterygota</taxon>
        <taxon>Diptera</taxon>
        <taxon>Nematocera</taxon>
        <taxon>Chironomoidea</taxon>
        <taxon>Chironomidae</taxon>
        <taxon>Chironominae</taxon>
        <taxon>Chironomus</taxon>
    </lineage>
</organism>
<dbReference type="Gene3D" id="2.170.16.10">
    <property type="entry name" value="Hedgehog/Intein (Hint) domain"/>
    <property type="match status" value="1"/>
</dbReference>
<comment type="similarity">
    <text evidence="3 24">Belongs to the hedgehog family.</text>
</comment>
<keyword evidence="16" id="KW-0564">Palmitate</keyword>
<evidence type="ECO:0000313" key="27">
    <source>
        <dbReference type="Proteomes" id="UP001153620"/>
    </source>
</evidence>
<dbReference type="GO" id="GO:0016540">
    <property type="term" value="P:protein autoprocessing"/>
    <property type="evidence" value="ECO:0007669"/>
    <property type="project" value="InterPro"/>
</dbReference>
<dbReference type="SMART" id="SM00306">
    <property type="entry name" value="HintN"/>
    <property type="match status" value="1"/>
</dbReference>
<feature type="binding site" evidence="23">
    <location>
        <position position="98"/>
    </location>
    <ligand>
        <name>Ca(2+)</name>
        <dbReference type="ChEBI" id="CHEBI:29108"/>
        <label>1</label>
    </ligand>
</feature>
<feature type="binding site" evidence="23">
    <location>
        <position position="134"/>
    </location>
    <ligand>
        <name>Ca(2+)</name>
        <dbReference type="ChEBI" id="CHEBI:29108"/>
        <label>1</label>
    </ligand>
</feature>
<dbReference type="PROSITE" id="PS50817">
    <property type="entry name" value="INTEIN_N_TER"/>
    <property type="match status" value="1"/>
</dbReference>
<dbReference type="InterPro" id="IPR001767">
    <property type="entry name" value="Hedgehog_Hint"/>
</dbReference>
<dbReference type="FunFam" id="3.30.1380.10:FF:000001">
    <property type="entry name" value="Indian hedgehog"/>
    <property type="match status" value="1"/>
</dbReference>
<dbReference type="InterPro" id="IPR036844">
    <property type="entry name" value="Hint_dom_sf"/>
</dbReference>
<dbReference type="InterPro" id="IPR009045">
    <property type="entry name" value="Zn_M74/Hedgehog-like"/>
</dbReference>
<evidence type="ECO:0000256" key="20">
    <source>
        <dbReference type="ARBA" id="ARBA00045369"/>
    </source>
</evidence>
<reference evidence="26" key="2">
    <citation type="submission" date="2022-10" db="EMBL/GenBank/DDBJ databases">
        <authorList>
            <consortium name="ENA_rothamsted_submissions"/>
            <consortium name="culmorum"/>
            <person name="King R."/>
        </authorList>
    </citation>
    <scope>NUCLEOTIDE SEQUENCE</scope>
</reference>
<evidence type="ECO:0000256" key="18">
    <source>
        <dbReference type="ARBA" id="ARBA00023288"/>
    </source>
</evidence>
<reference evidence="26" key="1">
    <citation type="submission" date="2022-01" db="EMBL/GenBank/DDBJ databases">
        <authorList>
            <person name="King R."/>
        </authorList>
    </citation>
    <scope>NUCLEOTIDE SEQUENCE</scope>
</reference>
<keyword evidence="8" id="KW-0808">Transferase</keyword>
<evidence type="ECO:0000256" key="12">
    <source>
        <dbReference type="ARBA" id="ARBA00022801"/>
    </source>
</evidence>
<evidence type="ECO:0000256" key="2">
    <source>
        <dbReference type="ARBA" id="ARBA00004496"/>
    </source>
</evidence>
<dbReference type="GO" id="GO:0016539">
    <property type="term" value="P:intein-mediated protein splicing"/>
    <property type="evidence" value="ECO:0007669"/>
    <property type="project" value="InterPro"/>
</dbReference>
<feature type="site" description="Involved in cholesterol transfer" evidence="22">
    <location>
        <position position="251"/>
    </location>
</feature>
<keyword evidence="27" id="KW-1185">Reference proteome</keyword>
<dbReference type="GO" id="GO:0010468">
    <property type="term" value="P:regulation of gene expression"/>
    <property type="evidence" value="ECO:0007669"/>
    <property type="project" value="TreeGrafter"/>
</dbReference>
<dbReference type="Gene3D" id="3.30.1380.10">
    <property type="match status" value="1"/>
</dbReference>
<keyword evidence="11 24" id="KW-0732">Signal</keyword>
<evidence type="ECO:0000256" key="3">
    <source>
        <dbReference type="ARBA" id="ARBA00010649"/>
    </source>
</evidence>
<feature type="site" description="Cleavage; by autolysis" evidence="22">
    <location>
        <begin position="205"/>
        <end position="206"/>
    </location>
</feature>